<accession>A0ACB8QDV2</accession>
<dbReference type="EMBL" id="MU273649">
    <property type="protein sequence ID" value="KAI0029924.1"/>
    <property type="molecule type" value="Genomic_DNA"/>
</dbReference>
<evidence type="ECO:0000313" key="2">
    <source>
        <dbReference type="Proteomes" id="UP000814128"/>
    </source>
</evidence>
<feature type="non-terminal residue" evidence="1">
    <location>
        <position position="1"/>
    </location>
</feature>
<sequence>GYVAVAMSLASNVFATSVIGYKAWKLVRKNLSNGSKRLITEKILSIFIESGAFYICIWVRMESTS</sequence>
<evidence type="ECO:0000313" key="1">
    <source>
        <dbReference type="EMBL" id="KAI0029924.1"/>
    </source>
</evidence>
<protein>
    <submittedName>
        <fullName evidence="1">Uncharacterized protein</fullName>
    </submittedName>
</protein>
<name>A0ACB8QDV2_9AGAM</name>
<reference evidence="1" key="1">
    <citation type="submission" date="2021-02" db="EMBL/GenBank/DDBJ databases">
        <authorList>
            <consortium name="DOE Joint Genome Institute"/>
            <person name="Ahrendt S."/>
            <person name="Looney B.P."/>
            <person name="Miyauchi S."/>
            <person name="Morin E."/>
            <person name="Drula E."/>
            <person name="Courty P.E."/>
            <person name="Chicoki N."/>
            <person name="Fauchery L."/>
            <person name="Kohler A."/>
            <person name="Kuo A."/>
            <person name="Labutti K."/>
            <person name="Pangilinan J."/>
            <person name="Lipzen A."/>
            <person name="Riley R."/>
            <person name="Andreopoulos W."/>
            <person name="He G."/>
            <person name="Johnson J."/>
            <person name="Barry K.W."/>
            <person name="Grigoriev I.V."/>
            <person name="Nagy L."/>
            <person name="Hibbett D."/>
            <person name="Henrissat B."/>
            <person name="Matheny P.B."/>
            <person name="Labbe J."/>
            <person name="Martin F."/>
        </authorList>
    </citation>
    <scope>NUCLEOTIDE SEQUENCE</scope>
    <source>
        <strain evidence="1">EC-137</strain>
    </source>
</reference>
<reference evidence="1" key="2">
    <citation type="journal article" date="2022" name="New Phytol.">
        <title>Evolutionary transition to the ectomycorrhizal habit in the genomes of a hyperdiverse lineage of mushroom-forming fungi.</title>
        <authorList>
            <person name="Looney B."/>
            <person name="Miyauchi S."/>
            <person name="Morin E."/>
            <person name="Drula E."/>
            <person name="Courty P.E."/>
            <person name="Kohler A."/>
            <person name="Kuo A."/>
            <person name="LaButti K."/>
            <person name="Pangilinan J."/>
            <person name="Lipzen A."/>
            <person name="Riley R."/>
            <person name="Andreopoulos W."/>
            <person name="He G."/>
            <person name="Johnson J."/>
            <person name="Nolan M."/>
            <person name="Tritt A."/>
            <person name="Barry K.W."/>
            <person name="Grigoriev I.V."/>
            <person name="Nagy L.G."/>
            <person name="Hibbett D."/>
            <person name="Henrissat B."/>
            <person name="Matheny P.B."/>
            <person name="Labbe J."/>
            <person name="Martin F.M."/>
        </authorList>
    </citation>
    <scope>NUCLEOTIDE SEQUENCE</scope>
    <source>
        <strain evidence="1">EC-137</strain>
    </source>
</reference>
<proteinExistence type="predicted"/>
<keyword evidence="2" id="KW-1185">Reference proteome</keyword>
<gene>
    <name evidence="1" type="ORF">K488DRAFT_55318</name>
</gene>
<organism evidence="1 2">
    <name type="scientific">Vararia minispora EC-137</name>
    <dbReference type="NCBI Taxonomy" id="1314806"/>
    <lineage>
        <taxon>Eukaryota</taxon>
        <taxon>Fungi</taxon>
        <taxon>Dikarya</taxon>
        <taxon>Basidiomycota</taxon>
        <taxon>Agaricomycotina</taxon>
        <taxon>Agaricomycetes</taxon>
        <taxon>Russulales</taxon>
        <taxon>Lachnocladiaceae</taxon>
        <taxon>Vararia</taxon>
    </lineage>
</organism>
<dbReference type="Proteomes" id="UP000814128">
    <property type="component" value="Unassembled WGS sequence"/>
</dbReference>
<comment type="caution">
    <text evidence="1">The sequence shown here is derived from an EMBL/GenBank/DDBJ whole genome shotgun (WGS) entry which is preliminary data.</text>
</comment>